<evidence type="ECO:0000313" key="1">
    <source>
        <dbReference type="EMBL" id="PGH01463.1"/>
    </source>
</evidence>
<comment type="caution">
    <text evidence="1">The sequence shown here is derived from an EMBL/GenBank/DDBJ whole genome shotgun (WGS) entry which is preliminary data.</text>
</comment>
<gene>
    <name evidence="1" type="ORF">AJ79_07901</name>
</gene>
<reference evidence="1 2" key="1">
    <citation type="submission" date="2017-10" db="EMBL/GenBank/DDBJ databases">
        <title>Comparative genomics in systemic dimorphic fungi from Ajellomycetaceae.</title>
        <authorList>
            <person name="Munoz J.F."/>
            <person name="Mcewen J.G."/>
            <person name="Clay O.K."/>
            <person name="Cuomo C.A."/>
        </authorList>
    </citation>
    <scope>NUCLEOTIDE SEQUENCE [LARGE SCALE GENOMIC DNA]</scope>
    <source>
        <strain evidence="1 2">UAMH5409</strain>
    </source>
</reference>
<dbReference type="Proteomes" id="UP000223968">
    <property type="component" value="Unassembled WGS sequence"/>
</dbReference>
<dbReference type="EMBL" id="PDNB01000171">
    <property type="protein sequence ID" value="PGH01463.1"/>
    <property type="molecule type" value="Genomic_DNA"/>
</dbReference>
<dbReference type="STRING" id="1447875.A0A2B7WY26"/>
<dbReference type="AlphaFoldDB" id="A0A2B7WY26"/>
<proteinExistence type="predicted"/>
<dbReference type="OrthoDB" id="4772757at2759"/>
<keyword evidence="2" id="KW-1185">Reference proteome</keyword>
<evidence type="ECO:0000313" key="2">
    <source>
        <dbReference type="Proteomes" id="UP000223968"/>
    </source>
</evidence>
<accession>A0A2B7WY26</accession>
<organism evidence="1 2">
    <name type="scientific">Helicocarpus griseus UAMH5409</name>
    <dbReference type="NCBI Taxonomy" id="1447875"/>
    <lineage>
        <taxon>Eukaryota</taxon>
        <taxon>Fungi</taxon>
        <taxon>Dikarya</taxon>
        <taxon>Ascomycota</taxon>
        <taxon>Pezizomycotina</taxon>
        <taxon>Eurotiomycetes</taxon>
        <taxon>Eurotiomycetidae</taxon>
        <taxon>Onygenales</taxon>
        <taxon>Ajellomycetaceae</taxon>
        <taxon>Helicocarpus</taxon>
    </lineage>
</organism>
<sequence>MGKRRRFLRFFSISYDPFPPPSPTRLAAAAVCDVLGLPVTEGRSPPRLDTHPKSNIVAAPGGSGCSGNTNPALVFAIQKHIDELSGEELETFRNGSKLLSEYDLLERVRELDNKHRETSSFRPQAERITRFLKFFEQFIGGAGIVYKPTQKYPPTSLAVSGS</sequence>
<protein>
    <submittedName>
        <fullName evidence="1">Uncharacterized protein</fullName>
    </submittedName>
</protein>
<name>A0A2B7WY26_9EURO</name>